<protein>
    <recommendedName>
        <fullName evidence="6">Bacterial Ig domain-containing protein</fullName>
    </recommendedName>
</protein>
<reference evidence="5" key="1">
    <citation type="submission" date="2017-05" db="EMBL/GenBank/DDBJ databases">
        <title>The Genome Sequence of EEnterococcus faecalis 9F2_4866.</title>
        <authorList>
            <consortium name="The Broad Institute Genomics Platform"/>
            <consortium name="The Broad Institute Genomic Center for Infectious Diseases"/>
            <person name="Earl A."/>
            <person name="Manson A."/>
            <person name="Schwartman J."/>
            <person name="Gilmore M."/>
            <person name="Abouelleil A."/>
            <person name="Cao P."/>
            <person name="Chapman S."/>
            <person name="Cusick C."/>
            <person name="Shea T."/>
            <person name="Young S."/>
            <person name="Neafsey D."/>
            <person name="Nusbaum C."/>
            <person name="Birren B."/>
        </authorList>
    </citation>
    <scope>NUCLEOTIDE SEQUENCE [LARGE SCALE GENOMIC DNA]</scope>
    <source>
        <strain evidence="5">7F3_DIV0205</strain>
    </source>
</reference>
<proteinExistence type="predicted"/>
<dbReference type="AlphaFoldDB" id="A0AAQ3W7B7"/>
<keyword evidence="5" id="KW-1185">Reference proteome</keyword>
<evidence type="ECO:0000259" key="2">
    <source>
        <dbReference type="Pfam" id="PF17936"/>
    </source>
</evidence>
<dbReference type="Pfam" id="PF13731">
    <property type="entry name" value="WxL"/>
    <property type="match status" value="1"/>
</dbReference>
<gene>
    <name evidence="4" type="ORF">A5821_000528</name>
</gene>
<dbReference type="Pfam" id="PF17936">
    <property type="entry name" value="Big_6"/>
    <property type="match status" value="1"/>
</dbReference>
<dbReference type="Proteomes" id="UP000194948">
    <property type="component" value="Chromosome"/>
</dbReference>
<sequence length="788" mass="87191">MKKKKWYLISVLFVVLVVFTSVLYPKSEAKKVIKAAEDQKNINYQTKTEEAPPLVTDQAVLSKYNLLVSWEGYTSYGSNSWIRNNDWNGTTSKYLISDRSLSASASPRTVTFNINGKMNNYGLVKSTIRTIPGHYYQLSTEMSASAYAGTVARYALNWLSNSDVNSPVSVYSDYSRLIERGFAPTTVTKIVQATTNEMTLVFSIGPLVDYYSAAYFRNTSIVDLNQGIVESRASLDALFTDSTHTELKLSTTQEEIDKTKKLIDTVVHIGINAELTKELAKAQALLDKIVMSLTIPDDLVNDPKNERSHTITGKTYPNSFVQFSGVSDFPEGTLNSEVANDVRKYQIRADSEGNFSYSLPKDKYFKEYETVTVFSMLRGKTTSQVRIIKDVVPPEKPTLNLINDQDGTVSGKAEAGSTVNIYDKSNGAIFLTGKADINGQFSITVPAAKKPIVPYKIYYATSTDAAGNVSIASDIQIVADTTAPKADAVKQALTLGDSLPSTEKMLKNISDNAGIGADNLTIKMTKVPDISKAGYKTAEITLTDKAGNFLVVVVPITVKDESTMVDSSYLLKAYNFSALAIDLPETAEEQRKFVLEHGQVEAWSLVTGKMINDKLTYNQGFLKKQPGVYTITVTIDRLTRVFNVTLLEGNLAFDKTVDKISFGTQTIKSKEQFISSENKLSISVNDTRFKLNKWRLMAKMEQPLKTKDGIISASGLIYRSYDSGEIVDTNLNNLDTPVYEPNKLSNGVIQVDFTKDKEKEVILNVLPGSVRSDKEYTAQIMWTLENGP</sequence>
<name>A0AAQ3W7B7_9ENTE</name>
<feature type="domain" description="Pesticidal crystal protein Cry1Aa" evidence="3">
    <location>
        <begin position="232"/>
        <end position="287"/>
    </location>
</feature>
<organism evidence="4 5">
    <name type="scientific">Candidatus Enterococcus palustris</name>
    <dbReference type="NCBI Taxonomy" id="1834189"/>
    <lineage>
        <taxon>Bacteria</taxon>
        <taxon>Bacillati</taxon>
        <taxon>Bacillota</taxon>
        <taxon>Bacilli</taxon>
        <taxon>Lactobacillales</taxon>
        <taxon>Enterococcaceae</taxon>
        <taxon>Enterococcus</taxon>
    </lineage>
</organism>
<dbReference type="InterPro" id="IPR013783">
    <property type="entry name" value="Ig-like_fold"/>
</dbReference>
<dbReference type="EMBL" id="CP147244">
    <property type="protein sequence ID" value="WYJ99451.1"/>
    <property type="molecule type" value="Genomic_DNA"/>
</dbReference>
<reference evidence="4 5" key="2">
    <citation type="submission" date="2024-03" db="EMBL/GenBank/DDBJ databases">
        <title>The Genome Sequence of Enterococcus sp. DIV0205d.</title>
        <authorList>
            <consortium name="The Broad Institute Genomics Platform"/>
            <consortium name="The Broad Institute Microbial Omics Core"/>
            <consortium name="The Broad Institute Genomic Center for Infectious Diseases"/>
            <person name="Earl A."/>
            <person name="Manson A."/>
            <person name="Gilmore M."/>
            <person name="Schwartman J."/>
            <person name="Shea T."/>
            <person name="Abouelleil A."/>
            <person name="Cao P."/>
            <person name="Chapman S."/>
            <person name="Cusick C."/>
            <person name="Young S."/>
            <person name="Neafsey D."/>
            <person name="Nusbaum C."/>
            <person name="Birren B."/>
        </authorList>
    </citation>
    <scope>NUCLEOTIDE SEQUENCE [LARGE SCALE GENOMIC DNA]</scope>
    <source>
        <strain evidence="4 5">7F3_DIV0205</strain>
    </source>
</reference>
<dbReference type="Gene3D" id="2.60.40.10">
    <property type="entry name" value="Immunoglobulins"/>
    <property type="match status" value="1"/>
</dbReference>
<dbReference type="InterPro" id="IPR041498">
    <property type="entry name" value="Big_6"/>
</dbReference>
<evidence type="ECO:0000259" key="1">
    <source>
        <dbReference type="Pfam" id="PF13731"/>
    </source>
</evidence>
<evidence type="ECO:0000313" key="4">
    <source>
        <dbReference type="EMBL" id="WYJ99451.1"/>
    </source>
</evidence>
<evidence type="ECO:0000259" key="3">
    <source>
        <dbReference type="Pfam" id="PF18449"/>
    </source>
</evidence>
<accession>A0AAQ3W7B7</accession>
<dbReference type="InterPro" id="IPR054544">
    <property type="entry name" value="Pest_crys_Cry1Aa_dom-IV"/>
</dbReference>
<evidence type="ECO:0008006" key="6">
    <source>
        <dbReference type="Google" id="ProtNLM"/>
    </source>
</evidence>
<dbReference type="RefSeq" id="WP_086312956.1">
    <property type="nucleotide sequence ID" value="NZ_CP147244.1"/>
</dbReference>
<feature type="domain" description="WxL" evidence="1">
    <location>
        <begin position="649"/>
        <end position="788"/>
    </location>
</feature>
<feature type="domain" description="Bacterial Ig" evidence="2">
    <location>
        <begin position="394"/>
        <end position="477"/>
    </location>
</feature>
<dbReference type="InterPro" id="IPR027994">
    <property type="entry name" value="WxL_dom"/>
</dbReference>
<dbReference type="Pfam" id="PF18449">
    <property type="entry name" value="Endotoxin_C2"/>
    <property type="match status" value="1"/>
</dbReference>
<evidence type="ECO:0000313" key="5">
    <source>
        <dbReference type="Proteomes" id="UP000194948"/>
    </source>
</evidence>